<feature type="compositionally biased region" description="Acidic residues" evidence="1">
    <location>
        <begin position="92"/>
        <end position="103"/>
    </location>
</feature>
<proteinExistence type="predicted"/>
<name>A0ABS6JFZ4_9BACI</name>
<organism evidence="2 3">
    <name type="scientific">Evansella tamaricis</name>
    <dbReference type="NCBI Taxonomy" id="2069301"/>
    <lineage>
        <taxon>Bacteria</taxon>
        <taxon>Bacillati</taxon>
        <taxon>Bacillota</taxon>
        <taxon>Bacilli</taxon>
        <taxon>Bacillales</taxon>
        <taxon>Bacillaceae</taxon>
        <taxon>Evansella</taxon>
    </lineage>
</organism>
<dbReference type="EMBL" id="JAHQCS010000096">
    <property type="protein sequence ID" value="MBU9712320.1"/>
    <property type="molecule type" value="Genomic_DNA"/>
</dbReference>
<sequence length="118" mass="12991">MASFSPTFYIGNIRIGTVEGSSSVNIGHNTNSGFKSEKKQNQGFGSISGDNNSFKDSKTLLDDADFLDMFNGSLSDDIPEWLKEKILSTLEEEAESDNASTDDESIKVNIVDEEKKRD</sequence>
<evidence type="ECO:0000313" key="2">
    <source>
        <dbReference type="EMBL" id="MBU9712320.1"/>
    </source>
</evidence>
<evidence type="ECO:0000313" key="3">
    <source>
        <dbReference type="Proteomes" id="UP000784880"/>
    </source>
</evidence>
<evidence type="ECO:0000256" key="1">
    <source>
        <dbReference type="SAM" id="MobiDB-lite"/>
    </source>
</evidence>
<comment type="caution">
    <text evidence="2">The sequence shown here is derived from an EMBL/GenBank/DDBJ whole genome shotgun (WGS) entry which is preliminary data.</text>
</comment>
<accession>A0ABS6JFZ4</accession>
<dbReference type="RefSeq" id="WP_217066506.1">
    <property type="nucleotide sequence ID" value="NZ_JAHQCS010000096.1"/>
</dbReference>
<protein>
    <submittedName>
        <fullName evidence="2">Uncharacterized protein</fullName>
    </submittedName>
</protein>
<reference evidence="2 3" key="1">
    <citation type="submission" date="2021-06" db="EMBL/GenBank/DDBJ databases">
        <title>Bacillus sp. RD4P76, an endophyte from a halophyte.</title>
        <authorList>
            <person name="Sun J.-Q."/>
        </authorList>
    </citation>
    <scope>NUCLEOTIDE SEQUENCE [LARGE SCALE GENOMIC DNA]</scope>
    <source>
        <strain evidence="2 3">CGMCC 1.15917</strain>
    </source>
</reference>
<feature type="compositionally biased region" description="Polar residues" evidence="1">
    <location>
        <begin position="41"/>
        <end position="52"/>
    </location>
</feature>
<feature type="region of interest" description="Disordered" evidence="1">
    <location>
        <begin position="29"/>
        <end position="55"/>
    </location>
</feature>
<keyword evidence="3" id="KW-1185">Reference proteome</keyword>
<dbReference type="Proteomes" id="UP000784880">
    <property type="component" value="Unassembled WGS sequence"/>
</dbReference>
<feature type="region of interest" description="Disordered" evidence="1">
    <location>
        <begin position="92"/>
        <end position="118"/>
    </location>
</feature>
<gene>
    <name evidence="2" type="ORF">KS419_11265</name>
</gene>
<feature type="compositionally biased region" description="Basic and acidic residues" evidence="1">
    <location>
        <begin position="104"/>
        <end position="118"/>
    </location>
</feature>